<dbReference type="Pfam" id="PF00561">
    <property type="entry name" value="Abhydrolase_1"/>
    <property type="match status" value="1"/>
</dbReference>
<dbReference type="InterPro" id="IPR000073">
    <property type="entry name" value="AB_hydrolase_1"/>
</dbReference>
<protein>
    <recommendedName>
        <fullName evidence="1">AB hydrolase-1 domain-containing protein</fullName>
    </recommendedName>
</protein>
<dbReference type="SUPFAM" id="SSF53474">
    <property type="entry name" value="alpha/beta-Hydrolases"/>
    <property type="match status" value="1"/>
</dbReference>
<evidence type="ECO:0000313" key="2">
    <source>
        <dbReference type="EMBL" id="SVA64499.1"/>
    </source>
</evidence>
<feature type="domain" description="AB hydrolase-1" evidence="1">
    <location>
        <begin position="1"/>
        <end position="190"/>
    </location>
</feature>
<sequence length="223" mass="26193">YSLKHTSSDVLAIANAYNLQRFHLVGHDWGSSVGWAFIAEHPERLYSWTSLSIPHMKAFQEAYRSDFDQQRRSKYIKFFNIPFFPELYLSYNGYNNLKNIWSAHDDEEKEAYLSVFRQSGALRSALNWYRANIGRHRNLTDHINFGIVEVPSLLIWGNMDMAIGRKSIVLNKQYMAGPYNLLELYAGHWLIQESFKDVSKAIIKHIKTYSLEYYEPQLGRKKK</sequence>
<dbReference type="AlphaFoldDB" id="A0A381XIH3"/>
<dbReference type="InterPro" id="IPR029058">
    <property type="entry name" value="AB_hydrolase_fold"/>
</dbReference>
<dbReference type="Gene3D" id="3.40.50.1820">
    <property type="entry name" value="alpha/beta hydrolase"/>
    <property type="match status" value="1"/>
</dbReference>
<evidence type="ECO:0000259" key="1">
    <source>
        <dbReference type="Pfam" id="PF00561"/>
    </source>
</evidence>
<dbReference type="PANTHER" id="PTHR43329">
    <property type="entry name" value="EPOXIDE HYDROLASE"/>
    <property type="match status" value="1"/>
</dbReference>
<feature type="non-terminal residue" evidence="2">
    <location>
        <position position="1"/>
    </location>
</feature>
<accession>A0A381XIH3</accession>
<reference evidence="2" key="1">
    <citation type="submission" date="2018-05" db="EMBL/GenBank/DDBJ databases">
        <authorList>
            <person name="Lanie J.A."/>
            <person name="Ng W.-L."/>
            <person name="Kazmierczak K.M."/>
            <person name="Andrzejewski T.M."/>
            <person name="Davidsen T.M."/>
            <person name="Wayne K.J."/>
            <person name="Tettelin H."/>
            <person name="Glass J.I."/>
            <person name="Rusch D."/>
            <person name="Podicherti R."/>
            <person name="Tsui H.-C.T."/>
            <person name="Winkler M.E."/>
        </authorList>
    </citation>
    <scope>NUCLEOTIDE SEQUENCE</scope>
</reference>
<gene>
    <name evidence="2" type="ORF">METZ01_LOCUS117353</name>
</gene>
<dbReference type="EMBL" id="UINC01015291">
    <property type="protein sequence ID" value="SVA64499.1"/>
    <property type="molecule type" value="Genomic_DNA"/>
</dbReference>
<organism evidence="2">
    <name type="scientific">marine metagenome</name>
    <dbReference type="NCBI Taxonomy" id="408172"/>
    <lineage>
        <taxon>unclassified sequences</taxon>
        <taxon>metagenomes</taxon>
        <taxon>ecological metagenomes</taxon>
    </lineage>
</organism>
<proteinExistence type="predicted"/>
<name>A0A381XIH3_9ZZZZ</name>